<proteinExistence type="predicted"/>
<gene>
    <name evidence="2" type="ORF">MM171A03480_0008</name>
</gene>
<evidence type="ECO:0000313" key="2">
    <source>
        <dbReference type="EMBL" id="QJH92538.1"/>
    </source>
</evidence>
<reference evidence="2" key="1">
    <citation type="submission" date="2020-03" db="EMBL/GenBank/DDBJ databases">
        <title>The deep terrestrial virosphere.</title>
        <authorList>
            <person name="Holmfeldt K."/>
            <person name="Nilsson E."/>
            <person name="Simone D."/>
            <person name="Lopez-Fernandez M."/>
            <person name="Wu X."/>
            <person name="de Brujin I."/>
            <person name="Lundin D."/>
            <person name="Andersson A."/>
            <person name="Bertilsson S."/>
            <person name="Dopson M."/>
        </authorList>
    </citation>
    <scope>NUCLEOTIDE SEQUENCE</scope>
    <source>
        <strain evidence="2">MM171A03480</strain>
    </source>
</reference>
<organism evidence="2">
    <name type="scientific">viral metagenome</name>
    <dbReference type="NCBI Taxonomy" id="1070528"/>
    <lineage>
        <taxon>unclassified sequences</taxon>
        <taxon>metagenomes</taxon>
        <taxon>organismal metagenomes</taxon>
    </lineage>
</organism>
<feature type="region of interest" description="Disordered" evidence="1">
    <location>
        <begin position="117"/>
        <end position="142"/>
    </location>
</feature>
<dbReference type="AlphaFoldDB" id="A0A6M3X4D9"/>
<protein>
    <submittedName>
        <fullName evidence="2">Uncharacterized protein</fullName>
    </submittedName>
</protein>
<name>A0A6M3X4D9_9ZZZZ</name>
<feature type="compositionally biased region" description="Basic and acidic residues" evidence="1">
    <location>
        <begin position="118"/>
        <end position="142"/>
    </location>
</feature>
<dbReference type="EMBL" id="MT143898">
    <property type="protein sequence ID" value="QJH92538.1"/>
    <property type="molecule type" value="Genomic_DNA"/>
</dbReference>
<sequence>MGMLEQKYWDELDKAGILIHNGETWIFNQSKLDELQKKAHKYDFYHLQLIELEKNGVWGAINKLQNKLDRIEFLFDDILSDGECYGSEYCTPECGCDPGWEGCLTRQILDIVNEAVESDGKRSDQDDGKYEADWDEERGKYR</sequence>
<accession>A0A6M3X4D9</accession>
<evidence type="ECO:0000256" key="1">
    <source>
        <dbReference type="SAM" id="MobiDB-lite"/>
    </source>
</evidence>